<evidence type="ECO:0000256" key="1">
    <source>
        <dbReference type="ARBA" id="ARBA00008343"/>
    </source>
</evidence>
<dbReference type="SUPFAM" id="SSF48150">
    <property type="entry name" value="DNA-glycosylase"/>
    <property type="match status" value="1"/>
</dbReference>
<protein>
    <recommendedName>
        <fullName evidence="13">Endonuclease III</fullName>
        <ecNumber evidence="13">4.2.99.18</ecNumber>
    </recommendedName>
    <alternativeName>
        <fullName evidence="13">DNA-(apurinic or apyrimidinic site) lyase</fullName>
    </alternativeName>
</protein>
<dbReference type="GO" id="GO:0046872">
    <property type="term" value="F:metal ion binding"/>
    <property type="evidence" value="ECO:0007669"/>
    <property type="project" value="UniProtKB-KW"/>
</dbReference>
<evidence type="ECO:0000256" key="12">
    <source>
        <dbReference type="ARBA" id="ARBA00052915"/>
    </source>
</evidence>
<dbReference type="Gene3D" id="1.10.340.30">
    <property type="entry name" value="Hypothetical protein, domain 2"/>
    <property type="match status" value="1"/>
</dbReference>
<dbReference type="InterPro" id="IPR023170">
    <property type="entry name" value="HhH_base_excis_C"/>
</dbReference>
<name>A0A075HP20_9ARCH</name>
<gene>
    <name evidence="15" type="primary">NTH</name>
    <name evidence="13" type="synonym">nth</name>
</gene>
<evidence type="ECO:0000256" key="11">
    <source>
        <dbReference type="ARBA" id="ARBA00023295"/>
    </source>
</evidence>
<keyword evidence="4 13" id="KW-0227">DNA damage</keyword>
<comment type="function">
    <text evidence="13">DNA repair enzyme that has both DNA N-glycosylase activity and AP-lyase activity. The DNA N-glycosylase activity releases various damaged pyrimidines from DNA by cleaving the N-glycosidic bond, leaving an AP (apurinic/apyrimidinic) site. The AP-lyase activity cleaves the phosphodiester bond 3' to the AP site by a beta-elimination, leaving a 3'-terminal unsaturated sugar and a product with a terminal 5'-phosphate.</text>
</comment>
<dbReference type="GO" id="GO:0006289">
    <property type="term" value="P:nucleotide-excision repair"/>
    <property type="evidence" value="ECO:0007669"/>
    <property type="project" value="TreeGrafter"/>
</dbReference>
<dbReference type="PANTHER" id="PTHR43286:SF1">
    <property type="entry name" value="ENDONUCLEASE III-LIKE PROTEIN 1"/>
    <property type="match status" value="1"/>
</dbReference>
<evidence type="ECO:0000256" key="10">
    <source>
        <dbReference type="ARBA" id="ARBA00023239"/>
    </source>
</evidence>
<dbReference type="FunFam" id="1.10.1670.10:FF:000001">
    <property type="entry name" value="Endonuclease III"/>
    <property type="match status" value="1"/>
</dbReference>
<dbReference type="PANTHER" id="PTHR43286">
    <property type="entry name" value="ENDONUCLEASE III-LIKE PROTEIN 1"/>
    <property type="match status" value="1"/>
</dbReference>
<feature type="binding site" evidence="13">
    <location>
        <position position="207"/>
    </location>
    <ligand>
        <name>[4Fe-4S] cluster</name>
        <dbReference type="ChEBI" id="CHEBI:49883"/>
    </ligand>
</feature>
<evidence type="ECO:0000256" key="5">
    <source>
        <dbReference type="ARBA" id="ARBA00022801"/>
    </source>
</evidence>
<feature type="binding site" evidence="13">
    <location>
        <position position="223"/>
    </location>
    <ligand>
        <name>[4Fe-4S] cluster</name>
        <dbReference type="ChEBI" id="CHEBI:49883"/>
    </ligand>
</feature>
<feature type="binding site" evidence="13">
    <location>
        <position position="217"/>
    </location>
    <ligand>
        <name>[4Fe-4S] cluster</name>
        <dbReference type="ChEBI" id="CHEBI:49883"/>
    </ligand>
</feature>
<dbReference type="InterPro" id="IPR003265">
    <property type="entry name" value="HhH-GPD_domain"/>
</dbReference>
<keyword evidence="9 13" id="KW-0234">DNA repair</keyword>
<dbReference type="GO" id="GO:0006285">
    <property type="term" value="P:base-excision repair, AP site formation"/>
    <property type="evidence" value="ECO:0007669"/>
    <property type="project" value="TreeGrafter"/>
</dbReference>
<keyword evidence="2 13" id="KW-0004">4Fe-4S</keyword>
<dbReference type="AlphaFoldDB" id="A0A075HP20"/>
<dbReference type="Pfam" id="PF00633">
    <property type="entry name" value="HHH"/>
    <property type="match status" value="1"/>
</dbReference>
<dbReference type="GO" id="GO:0141016">
    <property type="term" value="F:G/T mismatch-specific thymine-DNA glycosylase activity"/>
    <property type="evidence" value="ECO:0007669"/>
    <property type="project" value="UniProtKB-EC"/>
</dbReference>
<comment type="cofactor">
    <cofactor evidence="13">
        <name>[4Fe-4S] cluster</name>
        <dbReference type="ChEBI" id="CHEBI:49883"/>
    </cofactor>
    <text evidence="13">Binds 1 [4Fe-4S] cluster.</text>
</comment>
<accession>A0A075HP20</accession>
<evidence type="ECO:0000256" key="7">
    <source>
        <dbReference type="ARBA" id="ARBA00023014"/>
    </source>
</evidence>
<organism evidence="15">
    <name type="scientific">uncultured marine thaumarchaeote KM3_82_B03</name>
    <dbReference type="NCBI Taxonomy" id="1456302"/>
    <lineage>
        <taxon>Archaea</taxon>
        <taxon>Nitrososphaerota</taxon>
        <taxon>environmental samples</taxon>
    </lineage>
</organism>
<sequence>MKGFTDIRLVHSRIRMKKILDGMRKTMNAVKPPRITALRDLHDAEDHGPFSILIGTILSARTKDESTTRIVKDLFKVYKNARQLSKAKLRDVEKIIKSIGFYHVKAERIIEVAKIIDSKYKGKVPDDLEKLVALPGVGRKTANCVLVYAYEIPAIPVDIHVHRISNRLGLVKTKTPEETEFALMEKIPKKYWLDVNDTFVMYGQNICKPISPMCEVCKIRNGCKYYKTNSAS</sequence>
<dbReference type="CDD" id="cd00056">
    <property type="entry name" value="ENDO3c"/>
    <property type="match status" value="1"/>
</dbReference>
<dbReference type="FunFam" id="1.10.340.30:FF:000001">
    <property type="entry name" value="Endonuclease III"/>
    <property type="match status" value="1"/>
</dbReference>
<feature type="binding site" evidence="13">
    <location>
        <position position="214"/>
    </location>
    <ligand>
        <name>[4Fe-4S] cluster</name>
        <dbReference type="ChEBI" id="CHEBI:49883"/>
    </ligand>
</feature>
<dbReference type="SMART" id="SM00478">
    <property type="entry name" value="ENDO3c"/>
    <property type="match status" value="1"/>
</dbReference>
<evidence type="ECO:0000256" key="9">
    <source>
        <dbReference type="ARBA" id="ARBA00023204"/>
    </source>
</evidence>
<keyword evidence="6 13" id="KW-0408">Iron</keyword>
<dbReference type="GO" id="GO:0051539">
    <property type="term" value="F:4 iron, 4 sulfur cluster binding"/>
    <property type="evidence" value="ECO:0007669"/>
    <property type="project" value="UniProtKB-UniRule"/>
</dbReference>
<evidence type="ECO:0000256" key="2">
    <source>
        <dbReference type="ARBA" id="ARBA00022485"/>
    </source>
</evidence>
<dbReference type="EC" id="4.2.99.18" evidence="13"/>
<dbReference type="EMBL" id="KF901103">
    <property type="protein sequence ID" value="AIF18166.1"/>
    <property type="molecule type" value="Genomic_DNA"/>
</dbReference>
<feature type="domain" description="HhH-GPD" evidence="14">
    <location>
        <begin position="58"/>
        <end position="205"/>
    </location>
</feature>
<evidence type="ECO:0000313" key="15">
    <source>
        <dbReference type="EMBL" id="AIF18166.1"/>
    </source>
</evidence>
<keyword evidence="3 13" id="KW-0479">Metal-binding</keyword>
<dbReference type="InterPro" id="IPR011257">
    <property type="entry name" value="DNA_glycosylase"/>
</dbReference>
<evidence type="ECO:0000256" key="4">
    <source>
        <dbReference type="ARBA" id="ARBA00022763"/>
    </source>
</evidence>
<dbReference type="InterPro" id="IPR004036">
    <property type="entry name" value="Endonuclease-III-like_CS2"/>
</dbReference>
<dbReference type="GO" id="GO:0003677">
    <property type="term" value="F:DNA binding"/>
    <property type="evidence" value="ECO:0007669"/>
    <property type="project" value="UniProtKB-UniRule"/>
</dbReference>
<proteinExistence type="inferred from homology"/>
<dbReference type="HAMAP" id="MF_00942">
    <property type="entry name" value="Nth"/>
    <property type="match status" value="1"/>
</dbReference>
<evidence type="ECO:0000256" key="13">
    <source>
        <dbReference type="HAMAP-Rule" id="MF_00942"/>
    </source>
</evidence>
<evidence type="ECO:0000256" key="8">
    <source>
        <dbReference type="ARBA" id="ARBA00023125"/>
    </source>
</evidence>
<evidence type="ECO:0000256" key="3">
    <source>
        <dbReference type="ARBA" id="ARBA00022723"/>
    </source>
</evidence>
<comment type="similarity">
    <text evidence="1 13">Belongs to the Nth/MutY family.</text>
</comment>
<keyword evidence="11 13" id="KW-0326">Glycosidase</keyword>
<dbReference type="InterPro" id="IPR000445">
    <property type="entry name" value="HhH_motif"/>
</dbReference>
<dbReference type="Pfam" id="PF00730">
    <property type="entry name" value="HhH-GPD"/>
    <property type="match status" value="1"/>
</dbReference>
<reference evidence="15" key="1">
    <citation type="journal article" date="2014" name="Genome Biol. Evol.">
        <title>Pangenome evidence for extensive interdomain horizontal transfer affecting lineage core and shell genes in uncultured planktonic thaumarchaeota and euryarchaeota.</title>
        <authorList>
            <person name="Deschamps P."/>
            <person name="Zivanovic Y."/>
            <person name="Moreira D."/>
            <person name="Rodriguez-Valera F."/>
            <person name="Lopez-Garcia P."/>
        </authorList>
    </citation>
    <scope>NUCLEOTIDE SEQUENCE</scope>
</reference>
<comment type="catalytic activity">
    <reaction evidence="12">
        <text>Hydrolyzes mismatched double-stranded DNA and polynucleotides, releasing free thymine.</text>
        <dbReference type="EC" id="3.2.2.29"/>
    </reaction>
</comment>
<keyword evidence="10 13" id="KW-0456">Lyase</keyword>
<keyword evidence="5 13" id="KW-0378">Hydrolase</keyword>
<evidence type="ECO:0000259" key="14">
    <source>
        <dbReference type="SMART" id="SM00478"/>
    </source>
</evidence>
<keyword evidence="8 13" id="KW-0238">DNA-binding</keyword>
<dbReference type="PROSITE" id="PS01155">
    <property type="entry name" value="ENDONUCLEASE_III_2"/>
    <property type="match status" value="1"/>
</dbReference>
<dbReference type="InterPro" id="IPR005759">
    <property type="entry name" value="Nth"/>
</dbReference>
<dbReference type="GO" id="GO:0140078">
    <property type="term" value="F:class I DNA-(apurinic or apyrimidinic site) endonuclease activity"/>
    <property type="evidence" value="ECO:0007669"/>
    <property type="project" value="UniProtKB-EC"/>
</dbReference>
<dbReference type="PIRSF" id="PIRSF001435">
    <property type="entry name" value="Nth"/>
    <property type="match status" value="1"/>
</dbReference>
<evidence type="ECO:0000256" key="6">
    <source>
        <dbReference type="ARBA" id="ARBA00023004"/>
    </source>
</evidence>
<dbReference type="GO" id="GO:0000703">
    <property type="term" value="F:oxidized pyrimidine nucleobase lesion DNA N-glycosylase activity"/>
    <property type="evidence" value="ECO:0007669"/>
    <property type="project" value="TreeGrafter"/>
</dbReference>
<dbReference type="Gene3D" id="1.10.1670.10">
    <property type="entry name" value="Helix-hairpin-Helix base-excision DNA repair enzymes (C-terminal)"/>
    <property type="match status" value="1"/>
</dbReference>
<comment type="catalytic activity">
    <reaction evidence="13">
        <text>2'-deoxyribonucleotide-(2'-deoxyribose 5'-phosphate)-2'-deoxyribonucleotide-DNA = a 3'-end 2'-deoxyribonucleotide-(2,3-dehydro-2,3-deoxyribose 5'-phosphate)-DNA + a 5'-end 5'-phospho-2'-deoxyribonucleoside-DNA + H(+)</text>
        <dbReference type="Rhea" id="RHEA:66592"/>
        <dbReference type="Rhea" id="RHEA-COMP:13180"/>
        <dbReference type="Rhea" id="RHEA-COMP:16897"/>
        <dbReference type="Rhea" id="RHEA-COMP:17067"/>
        <dbReference type="ChEBI" id="CHEBI:15378"/>
        <dbReference type="ChEBI" id="CHEBI:136412"/>
        <dbReference type="ChEBI" id="CHEBI:157695"/>
        <dbReference type="ChEBI" id="CHEBI:167181"/>
        <dbReference type="EC" id="4.2.99.18"/>
    </reaction>
</comment>
<keyword evidence="7 13" id="KW-0411">Iron-sulfur</keyword>